<sequence length="762" mass="84810">MSQYPPTRPWAALSAIDRDHESGLFYEDDVPHTAKMTVNMSQPDFEDRGPSMAENLRVIAERSAARRNGTAMNKNDMFSKPLPPIPQQEAPQSAATVGQEGVVQGSGDNIDKMSIHYVLDRSNMHGRHDQSSFAQREASQIATQVGQKAVANGCVHSSEKIKLNLLLDGCKLEGYDDETPSIQPSGSEPTLPPLSYHSYNTQATYANSSSAYGCLAREYDALYDAPASETPGSQVNPSPYRNGDSPTSWYESSPTCYEFSPGPQIALVPNTTPVHEIKEENQFADLGATIDELLALINPEKEYSRLANDNHSPESSSSAYHFTTPSSVSTDIYHADQYSSLAYQAPDFVIRDAESPASPDTIRGVTPASPAWSPPSPCPKGCCYWSSDDEATASPEPQFDREWSASDVSLQESPMLPSLPHVASYPSSERRASYLKWREERAHMISAEEALVPRQLNVMKKATFTMDVPIHNVSQHQAAVHTSDSTDEGPSRAASFVSNYSDVSNTISSATLSPVPRSPDVSSSEGSVDSRGIKRKRFTKTLFGKKGYLDDYEGRRDTRFRFFKEAIERGHSTFGNIKGMFWDENRGLISPSTKPSIVTENTAPITLNTEVQSILYAEIEGMITHAANEFLMKEYYDGHLSTSSLQKVKRRWEKKHMPGVPEFRFDQGTQYRIISANREHLNFGRPSNGLGRNTVLGNWKRIWKNMSIRTFVSPDSVIKKNIHDIMDLLELLNAREGHLELLMALDAHVRGQLQKHEMLLYY</sequence>
<dbReference type="EMBL" id="HG792016">
    <property type="protein sequence ID" value="CDM31070.1"/>
    <property type="molecule type" value="Genomic_DNA"/>
</dbReference>
<feature type="compositionally biased region" description="Polar residues" evidence="1">
    <location>
        <begin position="230"/>
        <end position="247"/>
    </location>
</feature>
<dbReference type="OMA" id="FLMKEYY"/>
<proteinExistence type="predicted"/>
<gene>
    <name evidence="2" type="ORF">PROQFM164_S02g001220</name>
</gene>
<dbReference type="AlphaFoldDB" id="W6Q3Z8"/>
<accession>W6Q3Z8</accession>
<evidence type="ECO:0000313" key="2">
    <source>
        <dbReference type="EMBL" id="CDM31070.1"/>
    </source>
</evidence>
<reference evidence="2" key="1">
    <citation type="journal article" date="2014" name="Nat. Commun.">
        <title>Multiple recent horizontal transfers of a large genomic region in cheese making fungi.</title>
        <authorList>
            <person name="Cheeseman K."/>
            <person name="Ropars J."/>
            <person name="Renault P."/>
            <person name="Dupont J."/>
            <person name="Gouzy J."/>
            <person name="Branca A."/>
            <person name="Abraham A.L."/>
            <person name="Ceppi M."/>
            <person name="Conseiller E."/>
            <person name="Debuchy R."/>
            <person name="Malagnac F."/>
            <person name="Goarin A."/>
            <person name="Silar P."/>
            <person name="Lacoste S."/>
            <person name="Sallet E."/>
            <person name="Bensimon A."/>
            <person name="Giraud T."/>
            <person name="Brygoo Y."/>
        </authorList>
    </citation>
    <scope>NUCLEOTIDE SEQUENCE [LARGE SCALE GENOMIC DNA]</scope>
    <source>
        <strain evidence="2">FM164</strain>
    </source>
</reference>
<keyword evidence="3" id="KW-1185">Reference proteome</keyword>
<protein>
    <submittedName>
        <fullName evidence="2">Genomic scaffold, ProqFM164S02</fullName>
    </submittedName>
</protein>
<feature type="region of interest" description="Disordered" evidence="1">
    <location>
        <begin position="226"/>
        <end position="247"/>
    </location>
</feature>
<name>W6Q3Z8_PENRF</name>
<organism evidence="2 3">
    <name type="scientific">Penicillium roqueforti (strain FM164)</name>
    <dbReference type="NCBI Taxonomy" id="1365484"/>
    <lineage>
        <taxon>Eukaryota</taxon>
        <taxon>Fungi</taxon>
        <taxon>Dikarya</taxon>
        <taxon>Ascomycota</taxon>
        <taxon>Pezizomycotina</taxon>
        <taxon>Eurotiomycetes</taxon>
        <taxon>Eurotiomycetidae</taxon>
        <taxon>Eurotiales</taxon>
        <taxon>Aspergillaceae</taxon>
        <taxon>Penicillium</taxon>
    </lineage>
</organism>
<feature type="compositionally biased region" description="Low complexity" evidence="1">
    <location>
        <begin position="513"/>
        <end position="524"/>
    </location>
</feature>
<dbReference type="Proteomes" id="UP000030686">
    <property type="component" value="Unassembled WGS sequence"/>
</dbReference>
<feature type="region of interest" description="Disordered" evidence="1">
    <location>
        <begin position="508"/>
        <end position="528"/>
    </location>
</feature>
<dbReference type="OrthoDB" id="5229017at2759"/>
<evidence type="ECO:0000313" key="3">
    <source>
        <dbReference type="Proteomes" id="UP000030686"/>
    </source>
</evidence>
<evidence type="ECO:0000256" key="1">
    <source>
        <dbReference type="SAM" id="MobiDB-lite"/>
    </source>
</evidence>